<dbReference type="InterPro" id="IPR012976">
    <property type="entry name" value="NOSIC"/>
</dbReference>
<dbReference type="Gene3D" id="1.10.246.90">
    <property type="entry name" value="Nop domain"/>
    <property type="match status" value="1"/>
</dbReference>
<comment type="caution">
    <text evidence="11">The sequence shown here is derived from an EMBL/GenBank/DDBJ whole genome shotgun (WGS) entry which is preliminary data.</text>
</comment>
<feature type="region of interest" description="Disordered" evidence="9">
    <location>
        <begin position="405"/>
        <end position="431"/>
    </location>
</feature>
<feature type="domain" description="Nop" evidence="10">
    <location>
        <begin position="282"/>
        <end position="400"/>
    </location>
</feature>
<feature type="non-terminal residue" evidence="11">
    <location>
        <position position="1"/>
    </location>
</feature>
<proteinExistence type="inferred from homology"/>
<evidence type="ECO:0000256" key="8">
    <source>
        <dbReference type="ARBA" id="ARBA00023274"/>
    </source>
</evidence>
<dbReference type="PROSITE" id="PS51358">
    <property type="entry name" value="NOP"/>
    <property type="match status" value="1"/>
</dbReference>
<keyword evidence="5" id="KW-0694">RNA-binding</keyword>
<evidence type="ECO:0000256" key="7">
    <source>
        <dbReference type="ARBA" id="ARBA00023242"/>
    </source>
</evidence>
<feature type="region of interest" description="Disordered" evidence="9">
    <location>
        <begin position="476"/>
        <end position="523"/>
    </location>
</feature>
<dbReference type="Gene3D" id="1.10.287.4070">
    <property type="match status" value="1"/>
</dbReference>
<dbReference type="SUPFAM" id="SSF89124">
    <property type="entry name" value="Nop domain"/>
    <property type="match status" value="1"/>
</dbReference>
<dbReference type="GO" id="GO:0000244">
    <property type="term" value="P:spliceosomal tri-snRNP complex assembly"/>
    <property type="evidence" value="ECO:0007669"/>
    <property type="project" value="InterPro"/>
</dbReference>
<evidence type="ECO:0000256" key="1">
    <source>
        <dbReference type="ARBA" id="ARBA00004123"/>
    </source>
</evidence>
<dbReference type="AlphaFoldDB" id="A0A4T0HFW3"/>
<dbReference type="EMBL" id="SPOF01000016">
    <property type="protein sequence ID" value="TIB12994.1"/>
    <property type="molecule type" value="Genomic_DNA"/>
</dbReference>
<dbReference type="PANTHER" id="PTHR13904">
    <property type="entry name" value="PRE-MRNA SPLICING FACTOR PRP31"/>
    <property type="match status" value="1"/>
</dbReference>
<evidence type="ECO:0000313" key="12">
    <source>
        <dbReference type="Proteomes" id="UP000306954"/>
    </source>
</evidence>
<feature type="compositionally biased region" description="Low complexity" evidence="9">
    <location>
        <begin position="500"/>
        <end position="519"/>
    </location>
</feature>
<dbReference type="InterPro" id="IPR027105">
    <property type="entry name" value="Prp31"/>
</dbReference>
<dbReference type="InterPro" id="IPR042239">
    <property type="entry name" value="Nop_C"/>
</dbReference>
<organism evidence="11 12">
    <name type="scientific">Wallemia ichthyophaga</name>
    <dbReference type="NCBI Taxonomy" id="245174"/>
    <lineage>
        <taxon>Eukaryota</taxon>
        <taxon>Fungi</taxon>
        <taxon>Dikarya</taxon>
        <taxon>Basidiomycota</taxon>
        <taxon>Wallemiomycotina</taxon>
        <taxon>Wallemiomycetes</taxon>
        <taxon>Wallemiales</taxon>
        <taxon>Wallemiaceae</taxon>
        <taxon>Wallemia</taxon>
    </lineage>
</organism>
<comment type="similarity">
    <text evidence="2">Belongs to the PRP31 family.</text>
</comment>
<reference evidence="11 12" key="1">
    <citation type="submission" date="2019-03" db="EMBL/GenBank/DDBJ databases">
        <title>Sequencing 23 genomes of Wallemia ichthyophaga.</title>
        <authorList>
            <person name="Gostincar C."/>
        </authorList>
    </citation>
    <scope>NUCLEOTIDE SEQUENCE [LARGE SCALE GENOMIC DNA]</scope>
    <source>
        <strain evidence="11 12">EXF-8621</strain>
    </source>
</reference>
<dbReference type="GO" id="GO:0046540">
    <property type="term" value="C:U4/U6 x U5 tri-snRNP complex"/>
    <property type="evidence" value="ECO:0007669"/>
    <property type="project" value="InterPro"/>
</dbReference>
<evidence type="ECO:0000256" key="5">
    <source>
        <dbReference type="ARBA" id="ARBA00022884"/>
    </source>
</evidence>
<feature type="compositionally biased region" description="Low complexity" evidence="9">
    <location>
        <begin position="40"/>
        <end position="50"/>
    </location>
</feature>
<name>A0A4T0HFW3_WALIC</name>
<feature type="compositionally biased region" description="Basic and acidic residues" evidence="9">
    <location>
        <begin position="64"/>
        <end position="78"/>
    </location>
</feature>
<feature type="region of interest" description="Disordered" evidence="9">
    <location>
        <begin position="25"/>
        <end position="83"/>
    </location>
</feature>
<protein>
    <recommendedName>
        <fullName evidence="10">Nop domain-containing protein</fullName>
    </recommendedName>
</protein>
<evidence type="ECO:0000256" key="9">
    <source>
        <dbReference type="SAM" id="MobiDB-lite"/>
    </source>
</evidence>
<accession>A0A4T0HFW3</accession>
<dbReference type="InterPro" id="IPR002687">
    <property type="entry name" value="Nop_dom"/>
</dbReference>
<sequence length="568" mass="61826">RFYRLNHLTAYQSLAQELIDDLDGLSDEETGDAGEDATGEDTATATTTTTNGNGKISAISPLRADQDDVKMDQDDQPKDPNQVQLQDGQLYVPTGGVRPADELDAEAVEGFKLEKVLDVRKVAPLTSSKRMKDVLEGIDEFLLHPKLVKGGSLADNPEYDIIVKANNLAVEVDNELLIVHKFVRDHYHAKFPGLDTLVPEPTVYLRVVQAIGNLQDISQAPLKDVVKGHTIMVITVSATTADGRQLSHDEWHRVDAACQVHKELEDAKRKIFEYVQSRMNILSPNVSAIVGTTTAAKLIGVAGGLQALAKMPSCNVYLLGAMKKTPTGQSTATMNRHTGFIFQSDLVQSCEPEHKLKAQRTVSGKVVLAARVDLEGGSKEGNYGDMLRTKLEKHFEKMAEPPPLKVTKALPVPSEDGKKKRRGGRRARKAKEAYGMTELRQLSNRVKFGEQEQETDAFGGETRGLGMLGKESGKLRASAIDSKSRAKMSKQNKIRTQLLGGPSKATSGTATSGTASSLSITPFQGIELANPNQNAENERKLKAANDKWFAKGAFTHIPQQGDKLPGSK</sequence>
<dbReference type="Pfam" id="PF01798">
    <property type="entry name" value="Nop"/>
    <property type="match status" value="1"/>
</dbReference>
<feature type="compositionally biased region" description="Basic residues" evidence="9">
    <location>
        <begin position="419"/>
        <end position="429"/>
    </location>
</feature>
<keyword evidence="7" id="KW-0539">Nucleus</keyword>
<dbReference type="GO" id="GO:0005687">
    <property type="term" value="C:U4 snRNP"/>
    <property type="evidence" value="ECO:0007669"/>
    <property type="project" value="TreeGrafter"/>
</dbReference>
<evidence type="ECO:0000256" key="4">
    <source>
        <dbReference type="ARBA" id="ARBA00022728"/>
    </source>
</evidence>
<dbReference type="InterPro" id="IPR036070">
    <property type="entry name" value="Nop_dom_sf"/>
</dbReference>
<dbReference type="Pfam" id="PF09785">
    <property type="entry name" value="Prp31_C"/>
    <property type="match status" value="1"/>
</dbReference>
<evidence type="ECO:0000256" key="6">
    <source>
        <dbReference type="ARBA" id="ARBA00023187"/>
    </source>
</evidence>
<keyword evidence="3" id="KW-0507">mRNA processing</keyword>
<feature type="compositionally biased region" description="Acidic residues" evidence="9">
    <location>
        <begin position="25"/>
        <end position="39"/>
    </location>
</feature>
<evidence type="ECO:0000256" key="2">
    <source>
        <dbReference type="ARBA" id="ARBA00005572"/>
    </source>
</evidence>
<dbReference type="PANTHER" id="PTHR13904:SF0">
    <property type="entry name" value="U4_U6 SMALL NUCLEAR RIBONUCLEOPROTEIN PRP31"/>
    <property type="match status" value="1"/>
</dbReference>
<evidence type="ECO:0000256" key="3">
    <source>
        <dbReference type="ARBA" id="ARBA00022664"/>
    </source>
</evidence>
<dbReference type="InterPro" id="IPR019175">
    <property type="entry name" value="Prp31_C"/>
</dbReference>
<evidence type="ECO:0000259" key="10">
    <source>
        <dbReference type="PROSITE" id="PS51358"/>
    </source>
</evidence>
<comment type="subcellular location">
    <subcellularLocation>
        <location evidence="1">Nucleus</location>
    </subcellularLocation>
</comment>
<dbReference type="FunFam" id="1.10.287.4070:FF:000003">
    <property type="entry name" value="U4/U6 small nuclear ribonucleoprotein PRP31"/>
    <property type="match status" value="1"/>
</dbReference>
<dbReference type="GO" id="GO:0003723">
    <property type="term" value="F:RNA binding"/>
    <property type="evidence" value="ECO:0007669"/>
    <property type="project" value="UniProtKB-KW"/>
</dbReference>
<dbReference type="Proteomes" id="UP000306954">
    <property type="component" value="Unassembled WGS sequence"/>
</dbReference>
<evidence type="ECO:0000313" key="11">
    <source>
        <dbReference type="EMBL" id="TIB12994.1"/>
    </source>
</evidence>
<dbReference type="SMART" id="SM00931">
    <property type="entry name" value="NOSIC"/>
    <property type="match status" value="1"/>
</dbReference>
<keyword evidence="8" id="KW-0687">Ribonucleoprotein</keyword>
<dbReference type="GO" id="GO:0071011">
    <property type="term" value="C:precatalytic spliceosome"/>
    <property type="evidence" value="ECO:0007669"/>
    <property type="project" value="TreeGrafter"/>
</dbReference>
<dbReference type="FunFam" id="1.10.246.90:FF:000002">
    <property type="entry name" value="U4/U6 small nuclear ribonucleoprotein Prp31"/>
    <property type="match status" value="1"/>
</dbReference>
<gene>
    <name evidence="11" type="ORF">E3P90_01832</name>
</gene>
<keyword evidence="4" id="KW-0747">Spliceosome</keyword>
<keyword evidence="6" id="KW-0508">mRNA splicing</keyword>